<dbReference type="GO" id="GO:0015562">
    <property type="term" value="F:efflux transmembrane transporter activity"/>
    <property type="evidence" value="ECO:0007669"/>
    <property type="project" value="TreeGrafter"/>
</dbReference>
<dbReference type="AlphaFoldDB" id="A0A037ZKV3"/>
<dbReference type="Proteomes" id="UP000026249">
    <property type="component" value="Unassembled WGS sequence"/>
</dbReference>
<protein>
    <submittedName>
        <fullName evidence="3">Hemolysin D</fullName>
    </submittedName>
</protein>
<dbReference type="RefSeq" id="WP_035255296.1">
    <property type="nucleotide sequence ID" value="NZ_JFKE01000001.1"/>
</dbReference>
<keyword evidence="4" id="KW-1185">Reference proteome</keyword>
<dbReference type="InterPro" id="IPR006143">
    <property type="entry name" value="RND_pump_MFP"/>
</dbReference>
<dbReference type="EMBL" id="JFKE01000001">
    <property type="protein sequence ID" value="KAJ57076.1"/>
    <property type="molecule type" value="Genomic_DNA"/>
</dbReference>
<gene>
    <name evidence="3" type="ORF">ACMU_00875</name>
</gene>
<accession>A0A037ZKV3</accession>
<comment type="similarity">
    <text evidence="1">Belongs to the membrane fusion protein (MFP) (TC 8.A.1) family.</text>
</comment>
<feature type="chain" id="PRO_5001559648" evidence="2">
    <location>
        <begin position="20"/>
        <end position="346"/>
    </location>
</feature>
<dbReference type="PANTHER" id="PTHR30469:SF20">
    <property type="entry name" value="EFFLUX RND TRANSPORTER PERIPLASMIC ADAPTOR SUBUNIT"/>
    <property type="match status" value="1"/>
</dbReference>
<comment type="caution">
    <text evidence="3">The sequence shown here is derived from an EMBL/GenBank/DDBJ whole genome shotgun (WGS) entry which is preliminary data.</text>
</comment>
<evidence type="ECO:0000256" key="1">
    <source>
        <dbReference type="ARBA" id="ARBA00009477"/>
    </source>
</evidence>
<sequence length="346" mass="36824">MRQLGLAIAAALLPFAAMSQELAIKPVKVITIEKSEQVLERHFFGKVVARQTVDLAFQVGGQVLMLDAIEGTDVAAGAVIAQLDLVPFELAEEQARLQKEQADRTVTRLTRLQGSSVSQVSVDDAQTAAGLAGIALRNAEDSLSKATLHAPFDAVVAARNVETFSTVSPGMPVVRLHDMSELRIEIDVPEILFQRAGEDPSVEITAQFPFSAKEYPLDVREFNAEASAIGQTYQLTFALQTPEDLRVLPGSSVTVRARLNEGRARTLVPPTALGVAADKSLYVVAFDAGEGDTGVARLIPVKAESTANGDFLITSGLDDGAVEILATGVDNVADGQTVRRFGGFPN</sequence>
<organism evidence="3 4">
    <name type="scientific">Actibacterium mucosum KCTC 23349</name>
    <dbReference type="NCBI Taxonomy" id="1454373"/>
    <lineage>
        <taxon>Bacteria</taxon>
        <taxon>Pseudomonadati</taxon>
        <taxon>Pseudomonadota</taxon>
        <taxon>Alphaproteobacteria</taxon>
        <taxon>Rhodobacterales</taxon>
        <taxon>Roseobacteraceae</taxon>
        <taxon>Actibacterium</taxon>
    </lineage>
</organism>
<dbReference type="NCBIfam" id="TIGR01730">
    <property type="entry name" value="RND_mfp"/>
    <property type="match status" value="1"/>
</dbReference>
<reference evidence="3 4" key="1">
    <citation type="submission" date="2014-03" db="EMBL/GenBank/DDBJ databases">
        <title>Draft Genome Sequence of Actibacterium mucosum KCTC 23349, a Marine Alphaproteobacterium with Complex Ionic Requirements Isolated from Mediterranean Seawater at Malvarrosa Beach, Valencia, Spain.</title>
        <authorList>
            <person name="Arahal D.R."/>
            <person name="Shao Z."/>
            <person name="Lai Q."/>
            <person name="Pujalte M.J."/>
        </authorList>
    </citation>
    <scope>NUCLEOTIDE SEQUENCE [LARGE SCALE GENOMIC DNA]</scope>
    <source>
        <strain evidence="3 4">KCTC 23349</strain>
    </source>
</reference>
<dbReference type="GO" id="GO:1990281">
    <property type="term" value="C:efflux pump complex"/>
    <property type="evidence" value="ECO:0007669"/>
    <property type="project" value="TreeGrafter"/>
</dbReference>
<feature type="signal peptide" evidence="2">
    <location>
        <begin position="1"/>
        <end position="19"/>
    </location>
</feature>
<proteinExistence type="inferred from homology"/>
<dbReference type="SUPFAM" id="SSF111369">
    <property type="entry name" value="HlyD-like secretion proteins"/>
    <property type="match status" value="1"/>
</dbReference>
<dbReference type="Gene3D" id="2.40.50.100">
    <property type="match status" value="1"/>
</dbReference>
<dbReference type="Gene3D" id="2.40.30.170">
    <property type="match status" value="1"/>
</dbReference>
<name>A0A037ZKV3_9RHOB</name>
<evidence type="ECO:0000313" key="3">
    <source>
        <dbReference type="EMBL" id="KAJ57076.1"/>
    </source>
</evidence>
<dbReference type="STRING" id="1454373.ACMU_00875"/>
<evidence type="ECO:0000256" key="2">
    <source>
        <dbReference type="SAM" id="SignalP"/>
    </source>
</evidence>
<dbReference type="Gene3D" id="1.10.287.470">
    <property type="entry name" value="Helix hairpin bin"/>
    <property type="match status" value="1"/>
</dbReference>
<dbReference type="Gene3D" id="2.40.420.20">
    <property type="match status" value="1"/>
</dbReference>
<keyword evidence="2" id="KW-0732">Signal</keyword>
<evidence type="ECO:0000313" key="4">
    <source>
        <dbReference type="Proteomes" id="UP000026249"/>
    </source>
</evidence>
<dbReference type="PANTHER" id="PTHR30469">
    <property type="entry name" value="MULTIDRUG RESISTANCE PROTEIN MDTA"/>
    <property type="match status" value="1"/>
</dbReference>
<dbReference type="OrthoDB" id="9813967at2"/>